<evidence type="ECO:0000259" key="3">
    <source>
        <dbReference type="Pfam" id="PF00890"/>
    </source>
</evidence>
<dbReference type="GO" id="GO:0016491">
    <property type="term" value="F:oxidoreductase activity"/>
    <property type="evidence" value="ECO:0007669"/>
    <property type="project" value="UniProtKB-KW"/>
</dbReference>
<dbReference type="Gene3D" id="3.50.50.60">
    <property type="entry name" value="FAD/NAD(P)-binding domain"/>
    <property type="match status" value="1"/>
</dbReference>
<dbReference type="InterPro" id="IPR003953">
    <property type="entry name" value="FAD-dep_OxRdtase_2_FAD-bd"/>
</dbReference>
<protein>
    <recommendedName>
        <fullName evidence="3">FAD-dependent oxidoreductase 2 FAD-binding domain-containing protein</fullName>
    </recommendedName>
</protein>
<dbReference type="SUPFAM" id="SSF51905">
    <property type="entry name" value="FAD/NAD(P)-binding domain"/>
    <property type="match status" value="1"/>
</dbReference>
<sequence length="126" mass="13567">MKYPRGTRPAMGNALIARMATTALRKGMNLRLNVNVLALCEAQGAVHGWRLSIRGKRDAARPARVVLAAGGFAAGALAARYRPHTREHFTMSPPANDGAALRLAAALNAREGADRPSNFSGRRYRC</sequence>
<dbReference type="EMBL" id="BNFF01000001">
    <property type="protein sequence ID" value="GHK53775.1"/>
    <property type="molecule type" value="Genomic_DNA"/>
</dbReference>
<dbReference type="Pfam" id="PF00890">
    <property type="entry name" value="FAD_binding_2"/>
    <property type="match status" value="1"/>
</dbReference>
<evidence type="ECO:0000256" key="2">
    <source>
        <dbReference type="ARBA" id="ARBA00023002"/>
    </source>
</evidence>
<comment type="caution">
    <text evidence="4">The sequence shown here is derived from an EMBL/GenBank/DDBJ whole genome shotgun (WGS) entry which is preliminary data.</text>
</comment>
<evidence type="ECO:0000313" key="5">
    <source>
        <dbReference type="Proteomes" id="UP000655094"/>
    </source>
</evidence>
<accession>A0A919HTU2</accession>
<dbReference type="Proteomes" id="UP000655094">
    <property type="component" value="Unassembled WGS sequence"/>
</dbReference>
<reference evidence="4" key="1">
    <citation type="submission" date="2020-10" db="EMBL/GenBank/DDBJ databases">
        <title>Genome Sequence of ESBL Producing Zambian Clinical Strains.</title>
        <authorList>
            <person name="Shawa M."/>
            <person name="Furuta Y."/>
            <person name="Simbotwe M."/>
            <person name="Mulenga E."/>
            <person name="Mubanga M."/>
            <person name="Mulenga G."/>
            <person name="Kaile C."/>
            <person name="Zorigt T."/>
            <person name="Hang'ombe B."/>
            <person name="Higashi H."/>
        </authorList>
    </citation>
    <scope>NUCLEOTIDE SEQUENCE</scope>
    <source>
        <strain evidence="4">Zam_UTH_09</strain>
    </source>
</reference>
<evidence type="ECO:0000313" key="4">
    <source>
        <dbReference type="EMBL" id="GHK53775.1"/>
    </source>
</evidence>
<gene>
    <name evidence="4" type="ORF">KPZU09_35110</name>
</gene>
<feature type="domain" description="FAD-dependent oxidoreductase 2 FAD-binding" evidence="3">
    <location>
        <begin position="4"/>
        <end position="115"/>
    </location>
</feature>
<proteinExistence type="predicted"/>
<evidence type="ECO:0000256" key="1">
    <source>
        <dbReference type="ARBA" id="ARBA00022630"/>
    </source>
</evidence>
<dbReference type="InterPro" id="IPR036188">
    <property type="entry name" value="FAD/NAD-bd_sf"/>
</dbReference>
<keyword evidence="2" id="KW-0560">Oxidoreductase</keyword>
<keyword evidence="1" id="KW-0285">Flavoprotein</keyword>
<organism evidence="4 5">
    <name type="scientific">Klebsiella pneumoniae</name>
    <dbReference type="NCBI Taxonomy" id="573"/>
    <lineage>
        <taxon>Bacteria</taxon>
        <taxon>Pseudomonadati</taxon>
        <taxon>Pseudomonadota</taxon>
        <taxon>Gammaproteobacteria</taxon>
        <taxon>Enterobacterales</taxon>
        <taxon>Enterobacteriaceae</taxon>
        <taxon>Klebsiella/Raoultella group</taxon>
        <taxon>Klebsiella</taxon>
        <taxon>Klebsiella pneumoniae complex</taxon>
    </lineage>
</organism>
<name>A0A919HTU2_KLEPN</name>
<dbReference type="AlphaFoldDB" id="A0A919HTU2"/>